<sequence>MRARVNKDLCIGCGACAAICPQVFELGEDGLSLVIADPVPAEAEASARDAADGCPVGAIEIEE</sequence>
<dbReference type="PROSITE" id="PS00198">
    <property type="entry name" value="4FE4S_FER_1"/>
    <property type="match status" value="1"/>
</dbReference>
<dbReference type="GO" id="GO:0009055">
    <property type="term" value="F:electron transfer activity"/>
    <property type="evidence" value="ECO:0007669"/>
    <property type="project" value="UniProtKB-UniRule"/>
</dbReference>
<evidence type="ECO:0000256" key="4">
    <source>
        <dbReference type="ARBA" id="ARBA00023004"/>
    </source>
</evidence>
<dbReference type="AlphaFoldDB" id="A0A1T4MRV8"/>
<evidence type="ECO:0000256" key="3">
    <source>
        <dbReference type="ARBA" id="ARBA00022982"/>
    </source>
</evidence>
<dbReference type="RefSeq" id="WP_078664787.1">
    <property type="nucleotide sequence ID" value="NZ_FUXM01000005.1"/>
</dbReference>
<accession>A0A1T4MRV8</accession>
<dbReference type="InterPro" id="IPR017900">
    <property type="entry name" value="4Fe4S_Fe_S_CS"/>
</dbReference>
<dbReference type="InterPro" id="IPR001080">
    <property type="entry name" value="3Fe4S_ferredoxin"/>
</dbReference>
<dbReference type="PANTHER" id="PTHR36923:SF3">
    <property type="entry name" value="FERREDOXIN"/>
    <property type="match status" value="1"/>
</dbReference>
<evidence type="ECO:0000259" key="7">
    <source>
        <dbReference type="PROSITE" id="PS51379"/>
    </source>
</evidence>
<keyword evidence="5 6" id="KW-0411">Iron-sulfur</keyword>
<evidence type="ECO:0000313" key="9">
    <source>
        <dbReference type="Proteomes" id="UP000189933"/>
    </source>
</evidence>
<dbReference type="PANTHER" id="PTHR36923">
    <property type="entry name" value="FERREDOXIN"/>
    <property type="match status" value="1"/>
</dbReference>
<organism evidence="8 9">
    <name type="scientific">Carboxydocella sporoproducens DSM 16521</name>
    <dbReference type="NCBI Taxonomy" id="1121270"/>
    <lineage>
        <taxon>Bacteria</taxon>
        <taxon>Bacillati</taxon>
        <taxon>Bacillota</taxon>
        <taxon>Clostridia</taxon>
        <taxon>Eubacteriales</taxon>
        <taxon>Clostridiales Family XVI. Incertae Sedis</taxon>
        <taxon>Carboxydocella</taxon>
    </lineage>
</organism>
<dbReference type="Proteomes" id="UP000189933">
    <property type="component" value="Unassembled WGS sequence"/>
</dbReference>
<reference evidence="9" key="1">
    <citation type="submission" date="2017-02" db="EMBL/GenBank/DDBJ databases">
        <authorList>
            <person name="Varghese N."/>
            <person name="Submissions S."/>
        </authorList>
    </citation>
    <scope>NUCLEOTIDE SEQUENCE [LARGE SCALE GENOMIC DNA]</scope>
    <source>
        <strain evidence="9">DSM 16521</strain>
    </source>
</reference>
<dbReference type="GO" id="GO:0005506">
    <property type="term" value="F:iron ion binding"/>
    <property type="evidence" value="ECO:0007669"/>
    <property type="project" value="UniProtKB-UniRule"/>
</dbReference>
<evidence type="ECO:0000256" key="1">
    <source>
        <dbReference type="ARBA" id="ARBA00022448"/>
    </source>
</evidence>
<dbReference type="InterPro" id="IPR051269">
    <property type="entry name" value="Fe-S_cluster_ET"/>
</dbReference>
<dbReference type="SUPFAM" id="SSF54862">
    <property type="entry name" value="4Fe-4S ferredoxins"/>
    <property type="match status" value="1"/>
</dbReference>
<gene>
    <name evidence="8" type="ORF">SAMN02745885_00677</name>
</gene>
<evidence type="ECO:0000256" key="2">
    <source>
        <dbReference type="ARBA" id="ARBA00022723"/>
    </source>
</evidence>
<keyword evidence="3 6" id="KW-0249">Electron transport</keyword>
<proteinExistence type="predicted"/>
<keyword evidence="4 6" id="KW-0408">Iron</keyword>
<dbReference type="Pfam" id="PF13370">
    <property type="entry name" value="Fer4_13"/>
    <property type="match status" value="1"/>
</dbReference>
<feature type="domain" description="4Fe-4S ferredoxin-type" evidence="7">
    <location>
        <begin position="1"/>
        <end position="29"/>
    </location>
</feature>
<evidence type="ECO:0000256" key="6">
    <source>
        <dbReference type="RuleBase" id="RU368020"/>
    </source>
</evidence>
<dbReference type="InterPro" id="IPR017896">
    <property type="entry name" value="4Fe4S_Fe-S-bd"/>
</dbReference>
<keyword evidence="1 6" id="KW-0813">Transport</keyword>
<dbReference type="Gene3D" id="3.30.70.20">
    <property type="match status" value="1"/>
</dbReference>
<dbReference type="PRINTS" id="PR00352">
    <property type="entry name" value="3FE4SFRDOXIN"/>
</dbReference>
<dbReference type="EMBL" id="FUXM01000005">
    <property type="protein sequence ID" value="SJZ69534.1"/>
    <property type="molecule type" value="Genomic_DNA"/>
</dbReference>
<comment type="function">
    <text evidence="6">Ferredoxins are iron-sulfur proteins that transfer electrons in a wide variety of metabolic reactions.</text>
</comment>
<dbReference type="GO" id="GO:0051536">
    <property type="term" value="F:iron-sulfur cluster binding"/>
    <property type="evidence" value="ECO:0007669"/>
    <property type="project" value="UniProtKB-KW"/>
</dbReference>
<evidence type="ECO:0000256" key="5">
    <source>
        <dbReference type="ARBA" id="ARBA00023014"/>
    </source>
</evidence>
<evidence type="ECO:0000313" key="8">
    <source>
        <dbReference type="EMBL" id="SJZ69534.1"/>
    </source>
</evidence>
<dbReference type="PROSITE" id="PS51379">
    <property type="entry name" value="4FE4S_FER_2"/>
    <property type="match status" value="1"/>
</dbReference>
<name>A0A1T4MRV8_9FIRM</name>
<protein>
    <recommendedName>
        <fullName evidence="6">Ferredoxin</fullName>
    </recommendedName>
</protein>
<keyword evidence="2 6" id="KW-0479">Metal-binding</keyword>
<keyword evidence="9" id="KW-1185">Reference proteome</keyword>